<feature type="transmembrane region" description="Helical" evidence="11">
    <location>
        <begin position="146"/>
        <end position="170"/>
    </location>
</feature>
<name>A0ABQ8KIN8_9APHY</name>
<evidence type="ECO:0000256" key="4">
    <source>
        <dbReference type="ARBA" id="ARBA00022692"/>
    </source>
</evidence>
<dbReference type="GeneID" id="72004247"/>
<keyword evidence="8 12" id="KW-0675">Receptor</keyword>
<feature type="transmembrane region" description="Helical" evidence="11">
    <location>
        <begin position="262"/>
        <end position="283"/>
    </location>
</feature>
<evidence type="ECO:0000256" key="11">
    <source>
        <dbReference type="SAM" id="Phobius"/>
    </source>
</evidence>
<keyword evidence="5 11" id="KW-1133">Transmembrane helix</keyword>
<evidence type="ECO:0000256" key="2">
    <source>
        <dbReference type="ARBA" id="ARBA00011085"/>
    </source>
</evidence>
<accession>A0ABQ8KIN8</accession>
<dbReference type="EMBL" id="JADCUA010000008">
    <property type="protein sequence ID" value="KAH9837860.1"/>
    <property type="molecule type" value="Genomic_DNA"/>
</dbReference>
<dbReference type="PANTHER" id="PTHR28097:SF1">
    <property type="entry name" value="PHEROMONE A FACTOR RECEPTOR"/>
    <property type="match status" value="1"/>
</dbReference>
<evidence type="ECO:0000313" key="13">
    <source>
        <dbReference type="Proteomes" id="UP000814176"/>
    </source>
</evidence>
<evidence type="ECO:0000256" key="3">
    <source>
        <dbReference type="ARBA" id="ARBA00022507"/>
    </source>
</evidence>
<keyword evidence="7 11" id="KW-0472">Membrane</keyword>
<dbReference type="Pfam" id="PF02076">
    <property type="entry name" value="STE3"/>
    <property type="match status" value="1"/>
</dbReference>
<evidence type="ECO:0000256" key="10">
    <source>
        <dbReference type="SAM" id="MobiDB-lite"/>
    </source>
</evidence>
<gene>
    <name evidence="12" type="ORF">C8Q71DRAFT_754871</name>
</gene>
<keyword evidence="3" id="KW-0589">Pheromone response</keyword>
<dbReference type="PANTHER" id="PTHR28097">
    <property type="entry name" value="PHEROMONE A FACTOR RECEPTOR"/>
    <property type="match status" value="1"/>
</dbReference>
<keyword evidence="6" id="KW-0297">G-protein coupled receptor</keyword>
<comment type="similarity">
    <text evidence="2">Belongs to the G-protein coupled receptor 4 family.</text>
</comment>
<evidence type="ECO:0000256" key="5">
    <source>
        <dbReference type="ARBA" id="ARBA00022989"/>
    </source>
</evidence>
<dbReference type="PRINTS" id="PR00899">
    <property type="entry name" value="GPCRSTE3"/>
</dbReference>
<dbReference type="Proteomes" id="UP000814176">
    <property type="component" value="Unassembled WGS sequence"/>
</dbReference>
<evidence type="ECO:0000256" key="9">
    <source>
        <dbReference type="ARBA" id="ARBA00023224"/>
    </source>
</evidence>
<keyword evidence="9" id="KW-0807">Transducer</keyword>
<comment type="subcellular location">
    <subcellularLocation>
        <location evidence="1">Membrane</location>
        <topology evidence="1">Multi-pass membrane protein</topology>
    </subcellularLocation>
</comment>
<dbReference type="InterPro" id="IPR001499">
    <property type="entry name" value="GPCR_STE3"/>
</dbReference>
<sequence length="623" mass="67478">MALALAAVAFSCAALLACLLPAYWSSRNVAMLALIWWLIICNIIQGVNVVFWAGNVEVRIPVWCDIGTKLLLGVRVALPSACLCLSNRVRHLLVTGDARGGIGVLSFDLTMCIIVPVVYMVLHIIVQSHRFNLTENFGCSPAVYNSVPALFLVWLPPLVLSVSAIVLTCVTIRCGHRRGFTLLRTSRSASSGRHIFDFLRPLLRSFLIASLFLASSAFTLHAALASSPLLLPWTSWRVVHAHLSQANIIRRSAALTVSDIKVTWWMIPASSFVLIGMFLVNLARASREDNSLEGYRTMVWRASILFTGKNEVRPLSTSSSVMDLQPQMSSKRSSETLMSIHPMYPDHKGSTNSRSRARVKLPPLSIPSCSDKAASPPTSISSDDTDISFAQSAMSYLDSPVGRAAIASMPRPPSIFRPSNIPGHLPDMPPPAVVADAVAESALRNEDEIHRSGSRRRPSSIIAGPWPRPPTSLPPSPVKLMDVSPISPTRPNAMPPIAPDQVVTVPSPVVHRLRPPSSTSVDVSLVSSTVSTSAYALEPPPDALHDSPTLPHFAPFADAGVPASYAHASRTEQFVPRHARRTRSRDGLPALGRTLSLSGLRGRDKRSEGLDGGVYMTVVQETV</sequence>
<feature type="transmembrane region" description="Helical" evidence="11">
    <location>
        <begin position="102"/>
        <end position="126"/>
    </location>
</feature>
<dbReference type="RefSeq" id="XP_047779898.1">
    <property type="nucleotide sequence ID" value="XM_047923515.1"/>
</dbReference>
<protein>
    <submittedName>
        <fullName evidence="12">Pheromone A receptor-domain-containing protein</fullName>
    </submittedName>
</protein>
<evidence type="ECO:0000256" key="6">
    <source>
        <dbReference type="ARBA" id="ARBA00023040"/>
    </source>
</evidence>
<keyword evidence="13" id="KW-1185">Reference proteome</keyword>
<evidence type="ECO:0000256" key="7">
    <source>
        <dbReference type="ARBA" id="ARBA00023136"/>
    </source>
</evidence>
<feature type="region of interest" description="Disordered" evidence="10">
    <location>
        <begin position="363"/>
        <end position="383"/>
    </location>
</feature>
<feature type="transmembrane region" description="Helical" evidence="11">
    <location>
        <begin position="33"/>
        <end position="53"/>
    </location>
</feature>
<keyword evidence="4 11" id="KW-0812">Transmembrane</keyword>
<evidence type="ECO:0000256" key="1">
    <source>
        <dbReference type="ARBA" id="ARBA00004141"/>
    </source>
</evidence>
<reference evidence="12 13" key="1">
    <citation type="journal article" date="2021" name="Environ. Microbiol.">
        <title>Gene family expansions and transcriptome signatures uncover fungal adaptations to wood decay.</title>
        <authorList>
            <person name="Hage H."/>
            <person name="Miyauchi S."/>
            <person name="Viragh M."/>
            <person name="Drula E."/>
            <person name="Min B."/>
            <person name="Chaduli D."/>
            <person name="Navarro D."/>
            <person name="Favel A."/>
            <person name="Norest M."/>
            <person name="Lesage-Meessen L."/>
            <person name="Balint B."/>
            <person name="Merenyi Z."/>
            <person name="de Eugenio L."/>
            <person name="Morin E."/>
            <person name="Martinez A.T."/>
            <person name="Baldrian P."/>
            <person name="Stursova M."/>
            <person name="Martinez M.J."/>
            <person name="Novotny C."/>
            <person name="Magnuson J.K."/>
            <person name="Spatafora J.W."/>
            <person name="Maurice S."/>
            <person name="Pangilinan J."/>
            <person name="Andreopoulos W."/>
            <person name="LaButti K."/>
            <person name="Hundley H."/>
            <person name="Na H."/>
            <person name="Kuo A."/>
            <person name="Barry K."/>
            <person name="Lipzen A."/>
            <person name="Henrissat B."/>
            <person name="Riley R."/>
            <person name="Ahrendt S."/>
            <person name="Nagy L.G."/>
            <person name="Grigoriev I.V."/>
            <person name="Martin F."/>
            <person name="Rosso M.N."/>
        </authorList>
    </citation>
    <scope>NUCLEOTIDE SEQUENCE [LARGE SCALE GENOMIC DNA]</scope>
    <source>
        <strain evidence="12 13">CIRM-BRFM 1785</strain>
    </source>
</reference>
<feature type="transmembrane region" description="Helical" evidence="11">
    <location>
        <begin position="202"/>
        <end position="224"/>
    </location>
</feature>
<feature type="compositionally biased region" description="Pro residues" evidence="10">
    <location>
        <begin position="466"/>
        <end position="477"/>
    </location>
</feature>
<proteinExistence type="inferred from homology"/>
<feature type="region of interest" description="Disordered" evidence="10">
    <location>
        <begin position="445"/>
        <end position="477"/>
    </location>
</feature>
<evidence type="ECO:0000313" key="12">
    <source>
        <dbReference type="EMBL" id="KAH9837860.1"/>
    </source>
</evidence>
<evidence type="ECO:0000256" key="8">
    <source>
        <dbReference type="ARBA" id="ARBA00023170"/>
    </source>
</evidence>
<comment type="caution">
    <text evidence="12">The sequence shown here is derived from an EMBL/GenBank/DDBJ whole genome shotgun (WGS) entry which is preliminary data.</text>
</comment>
<organism evidence="12 13">
    <name type="scientific">Rhodofomes roseus</name>
    <dbReference type="NCBI Taxonomy" id="34475"/>
    <lineage>
        <taxon>Eukaryota</taxon>
        <taxon>Fungi</taxon>
        <taxon>Dikarya</taxon>
        <taxon>Basidiomycota</taxon>
        <taxon>Agaricomycotina</taxon>
        <taxon>Agaricomycetes</taxon>
        <taxon>Polyporales</taxon>
        <taxon>Rhodofomes</taxon>
    </lineage>
</organism>